<name>A0A822YPE9_NELNU</name>
<feature type="compositionally biased region" description="Basic and acidic residues" evidence="1">
    <location>
        <begin position="53"/>
        <end position="66"/>
    </location>
</feature>
<dbReference type="EMBL" id="DUZY01000003">
    <property type="protein sequence ID" value="DAD32885.1"/>
    <property type="molecule type" value="Genomic_DNA"/>
</dbReference>
<evidence type="ECO:0000313" key="2">
    <source>
        <dbReference type="EMBL" id="DAD32885.1"/>
    </source>
</evidence>
<comment type="caution">
    <text evidence="2">The sequence shown here is derived from an EMBL/GenBank/DDBJ whole genome shotgun (WGS) entry which is preliminary data.</text>
</comment>
<feature type="region of interest" description="Disordered" evidence="1">
    <location>
        <begin position="1"/>
        <end position="66"/>
    </location>
</feature>
<keyword evidence="3" id="KW-1185">Reference proteome</keyword>
<evidence type="ECO:0000256" key="1">
    <source>
        <dbReference type="SAM" id="MobiDB-lite"/>
    </source>
</evidence>
<feature type="compositionally biased region" description="Polar residues" evidence="1">
    <location>
        <begin position="20"/>
        <end position="29"/>
    </location>
</feature>
<protein>
    <submittedName>
        <fullName evidence="2">Uncharacterized protein</fullName>
    </submittedName>
</protein>
<dbReference type="AlphaFoldDB" id="A0A822YPE9"/>
<accession>A0A822YPE9</accession>
<sequence length="66" mass="7192">MGGALMAGKLQNLLPMNKGASENPSNVQRQGKKETEEEANGSKWDIDLPSAGDETRPLPDSKRRKL</sequence>
<reference evidence="2 3" key="1">
    <citation type="journal article" date="2020" name="Mol. Biol. Evol.">
        <title>Distinct Expression and Methylation Patterns for Genes with Different Fates following a Single Whole-Genome Duplication in Flowering Plants.</title>
        <authorList>
            <person name="Shi T."/>
            <person name="Rahmani R.S."/>
            <person name="Gugger P.F."/>
            <person name="Wang M."/>
            <person name="Li H."/>
            <person name="Zhang Y."/>
            <person name="Li Z."/>
            <person name="Wang Q."/>
            <person name="Van de Peer Y."/>
            <person name="Marchal K."/>
            <person name="Chen J."/>
        </authorList>
    </citation>
    <scope>NUCLEOTIDE SEQUENCE [LARGE SCALE GENOMIC DNA]</scope>
    <source>
        <tissue evidence="2">Leaf</tissue>
    </source>
</reference>
<evidence type="ECO:0000313" key="3">
    <source>
        <dbReference type="Proteomes" id="UP000607653"/>
    </source>
</evidence>
<gene>
    <name evidence="2" type="ORF">HUJ06_011736</name>
</gene>
<proteinExistence type="predicted"/>
<dbReference type="Proteomes" id="UP000607653">
    <property type="component" value="Unassembled WGS sequence"/>
</dbReference>
<organism evidence="2 3">
    <name type="scientific">Nelumbo nucifera</name>
    <name type="common">Sacred lotus</name>
    <dbReference type="NCBI Taxonomy" id="4432"/>
    <lineage>
        <taxon>Eukaryota</taxon>
        <taxon>Viridiplantae</taxon>
        <taxon>Streptophyta</taxon>
        <taxon>Embryophyta</taxon>
        <taxon>Tracheophyta</taxon>
        <taxon>Spermatophyta</taxon>
        <taxon>Magnoliopsida</taxon>
        <taxon>Proteales</taxon>
        <taxon>Nelumbonaceae</taxon>
        <taxon>Nelumbo</taxon>
    </lineage>
</organism>